<comment type="caution">
    <text evidence="4">The sequence shown here is derived from an EMBL/GenBank/DDBJ whole genome shotgun (WGS) entry which is preliminary data.</text>
</comment>
<dbReference type="InterPro" id="IPR005653">
    <property type="entry name" value="OstA-like_N"/>
</dbReference>
<protein>
    <submittedName>
        <fullName evidence="4">LptA/OstA family protein</fullName>
    </submittedName>
</protein>
<feature type="region of interest" description="Disordered" evidence="2">
    <location>
        <begin position="160"/>
        <end position="191"/>
    </location>
</feature>
<dbReference type="PANTHER" id="PTHR36504:SF1">
    <property type="entry name" value="LIPOPOLYSACCHARIDE EXPORT SYSTEM PROTEIN LPTA"/>
    <property type="match status" value="1"/>
</dbReference>
<accession>A0ABV6PKW2</accession>
<keyword evidence="1" id="KW-0732">Signal</keyword>
<evidence type="ECO:0000313" key="4">
    <source>
        <dbReference type="EMBL" id="MFC0590022.1"/>
    </source>
</evidence>
<dbReference type="Pfam" id="PF03968">
    <property type="entry name" value="LptD_N"/>
    <property type="match status" value="1"/>
</dbReference>
<evidence type="ECO:0000256" key="2">
    <source>
        <dbReference type="SAM" id="MobiDB-lite"/>
    </source>
</evidence>
<dbReference type="EMBL" id="JBHLTL010000006">
    <property type="protein sequence ID" value="MFC0590022.1"/>
    <property type="molecule type" value="Genomic_DNA"/>
</dbReference>
<evidence type="ECO:0000313" key="5">
    <source>
        <dbReference type="Proteomes" id="UP001589943"/>
    </source>
</evidence>
<sequence>MPESSLTSTALRSLGAGLALGTVAMLSIARTDAQAIAGHNSNAPVSYAADRIELQDRQNRVVLSGNVAINQAGLNLRAARTTVAYTDAGSLKIQRIDATGGVQVTRGDESARGDVAIYDFNRRIITMAGNVALRRGSDTLNGGRLTIDLASGVSSVDGRAGGGSSAVGAPVGSSTGGGRVTGTFSVPKKSN</sequence>
<name>A0ABV6PKW2_9SPHN</name>
<proteinExistence type="predicted"/>
<feature type="domain" description="Organic solvent tolerance-like N-terminal" evidence="3">
    <location>
        <begin position="49"/>
        <end position="152"/>
    </location>
</feature>
<dbReference type="RefSeq" id="WP_379481475.1">
    <property type="nucleotide sequence ID" value="NZ_JBHLTL010000006.1"/>
</dbReference>
<gene>
    <name evidence="4" type="ORF">ACFFF7_11405</name>
</gene>
<dbReference type="Proteomes" id="UP001589943">
    <property type="component" value="Unassembled WGS sequence"/>
</dbReference>
<keyword evidence="5" id="KW-1185">Reference proteome</keyword>
<evidence type="ECO:0000256" key="1">
    <source>
        <dbReference type="ARBA" id="ARBA00022729"/>
    </source>
</evidence>
<dbReference type="PANTHER" id="PTHR36504">
    <property type="entry name" value="LIPOPOLYSACCHARIDE EXPORT SYSTEM PROTEIN LPTA"/>
    <property type="match status" value="1"/>
</dbReference>
<feature type="compositionally biased region" description="Low complexity" evidence="2">
    <location>
        <begin position="181"/>
        <end position="191"/>
    </location>
</feature>
<evidence type="ECO:0000259" key="3">
    <source>
        <dbReference type="Pfam" id="PF03968"/>
    </source>
</evidence>
<dbReference type="Gene3D" id="2.60.450.10">
    <property type="entry name" value="Lipopolysaccharide (LPS) transport protein A like domain"/>
    <property type="match status" value="1"/>
</dbReference>
<organism evidence="4 5">
    <name type="scientific">Novosphingobium aquiterrae</name>
    <dbReference type="NCBI Taxonomy" id="624388"/>
    <lineage>
        <taxon>Bacteria</taxon>
        <taxon>Pseudomonadati</taxon>
        <taxon>Pseudomonadota</taxon>
        <taxon>Alphaproteobacteria</taxon>
        <taxon>Sphingomonadales</taxon>
        <taxon>Sphingomonadaceae</taxon>
        <taxon>Novosphingobium</taxon>
    </lineage>
</organism>
<dbReference type="InterPro" id="IPR052037">
    <property type="entry name" value="LPS_export_LptA"/>
</dbReference>
<reference evidence="4 5" key="1">
    <citation type="submission" date="2024-09" db="EMBL/GenBank/DDBJ databases">
        <authorList>
            <person name="Sun Q."/>
            <person name="Mori K."/>
        </authorList>
    </citation>
    <scope>NUCLEOTIDE SEQUENCE [LARGE SCALE GENOMIC DNA]</scope>
    <source>
        <strain evidence="4 5">NCAIM B.02537</strain>
    </source>
</reference>